<dbReference type="RefSeq" id="WP_377197081.1">
    <property type="nucleotide sequence ID" value="NZ_JBHUHF010000001.1"/>
</dbReference>
<keyword evidence="3" id="KW-1185">Reference proteome</keyword>
<accession>A0ABW4V510</accession>
<dbReference type="InterPro" id="IPR008972">
    <property type="entry name" value="Cupredoxin"/>
</dbReference>
<reference evidence="3" key="1">
    <citation type="journal article" date="2019" name="Int. J. Syst. Evol. Microbiol.">
        <title>The Global Catalogue of Microorganisms (GCM) 10K type strain sequencing project: providing services to taxonomists for standard genome sequencing and annotation.</title>
        <authorList>
            <consortium name="The Broad Institute Genomics Platform"/>
            <consortium name="The Broad Institute Genome Sequencing Center for Infectious Disease"/>
            <person name="Wu L."/>
            <person name="Ma J."/>
        </authorList>
    </citation>
    <scope>NUCLEOTIDE SEQUENCE [LARGE SCALE GENOMIC DNA]</scope>
    <source>
        <strain evidence="3">CCM 7043</strain>
    </source>
</reference>
<dbReference type="Proteomes" id="UP001597338">
    <property type="component" value="Unassembled WGS sequence"/>
</dbReference>
<evidence type="ECO:0008006" key="4">
    <source>
        <dbReference type="Google" id="ProtNLM"/>
    </source>
</evidence>
<protein>
    <recommendedName>
        <fullName evidence="4">EfeO-type cupredoxin-like domain-containing protein</fullName>
    </recommendedName>
</protein>
<dbReference type="Gene3D" id="2.60.40.420">
    <property type="entry name" value="Cupredoxins - blue copper proteins"/>
    <property type="match status" value="1"/>
</dbReference>
<comment type="caution">
    <text evidence="2">The sequence shown here is derived from an EMBL/GenBank/DDBJ whole genome shotgun (WGS) entry which is preliminary data.</text>
</comment>
<organism evidence="2 3">
    <name type="scientific">Promicromonospora aerolata</name>
    <dbReference type="NCBI Taxonomy" id="195749"/>
    <lineage>
        <taxon>Bacteria</taxon>
        <taxon>Bacillati</taxon>
        <taxon>Actinomycetota</taxon>
        <taxon>Actinomycetes</taxon>
        <taxon>Micrococcales</taxon>
        <taxon>Promicromonosporaceae</taxon>
        <taxon>Promicromonospora</taxon>
    </lineage>
</organism>
<dbReference type="PROSITE" id="PS51257">
    <property type="entry name" value="PROKAR_LIPOPROTEIN"/>
    <property type="match status" value="1"/>
</dbReference>
<feature type="signal peptide" evidence="1">
    <location>
        <begin position="1"/>
        <end position="30"/>
    </location>
</feature>
<evidence type="ECO:0000313" key="3">
    <source>
        <dbReference type="Proteomes" id="UP001597338"/>
    </source>
</evidence>
<sequence length="143" mass="14565">MRRWGRTGPRRATGAVAPLLLTAALTAALATGCTARDDGTPPDVSGIVTSTLRVGLTEWSIETGGAVPASGELAVLVTNTGAMGHDLVVEGERGTWRTPVLEPGEQHELTVTAAPGETLDLICSVSGHHAAGMSAELDVAEDG</sequence>
<proteinExistence type="predicted"/>
<gene>
    <name evidence="2" type="ORF">ACFSL2_06580</name>
</gene>
<evidence type="ECO:0000256" key="1">
    <source>
        <dbReference type="SAM" id="SignalP"/>
    </source>
</evidence>
<feature type="chain" id="PRO_5047030517" description="EfeO-type cupredoxin-like domain-containing protein" evidence="1">
    <location>
        <begin position="31"/>
        <end position="143"/>
    </location>
</feature>
<dbReference type="EMBL" id="JBHUHF010000001">
    <property type="protein sequence ID" value="MFD2025173.1"/>
    <property type="molecule type" value="Genomic_DNA"/>
</dbReference>
<keyword evidence="1" id="KW-0732">Signal</keyword>
<dbReference type="SUPFAM" id="SSF49503">
    <property type="entry name" value="Cupredoxins"/>
    <property type="match status" value="1"/>
</dbReference>
<name>A0ABW4V510_9MICO</name>
<evidence type="ECO:0000313" key="2">
    <source>
        <dbReference type="EMBL" id="MFD2025173.1"/>
    </source>
</evidence>